<organism evidence="3 4">
    <name type="scientific">Ilex paraguariensis</name>
    <name type="common">yerba mate</name>
    <dbReference type="NCBI Taxonomy" id="185542"/>
    <lineage>
        <taxon>Eukaryota</taxon>
        <taxon>Viridiplantae</taxon>
        <taxon>Streptophyta</taxon>
        <taxon>Embryophyta</taxon>
        <taxon>Tracheophyta</taxon>
        <taxon>Spermatophyta</taxon>
        <taxon>Magnoliopsida</taxon>
        <taxon>eudicotyledons</taxon>
        <taxon>Gunneridae</taxon>
        <taxon>Pentapetalae</taxon>
        <taxon>asterids</taxon>
        <taxon>campanulids</taxon>
        <taxon>Aquifoliales</taxon>
        <taxon>Aquifoliaceae</taxon>
        <taxon>Ilex</taxon>
    </lineage>
</organism>
<protein>
    <recommendedName>
        <fullName evidence="2">UFSP2 second domain-containing protein</fullName>
    </recommendedName>
</protein>
<dbReference type="AlphaFoldDB" id="A0ABC8RFD3"/>
<gene>
    <name evidence="3" type="ORF">ILEXP_LOCUS11210</name>
</gene>
<keyword evidence="4" id="KW-1185">Reference proteome</keyword>
<sequence>MAEDCGHSHDAEDVYLCATETITAKLRDPQVTYVIETLNGPSTEAPLPVILRGTELDINTDLSGARLLNDTAQGSDAKSLPCSNFCLRSKDIPSFLSIEESADKIQVTVLFNKSENSSRHHVPTAKYFPALEEAKGLIVNYNLEVLCYAAKDLSLTYAVSKLIIPGLADQLHAMKRTILPNLLTQNPQKNIFELLSLNGYESNNKGARSPDDELHPYHFSPPGILHPITVIYELSFGEAELKQVEGRRSIHLKLGLPFDRPLLRIANAIKFSTMKKSAKSNLTRKGNQSISNGLNFVQSVIVCA</sequence>
<reference evidence="3 4" key="1">
    <citation type="submission" date="2024-02" db="EMBL/GenBank/DDBJ databases">
        <authorList>
            <person name="Vignale AGUSTIN F."/>
            <person name="Sosa J E."/>
            <person name="Modenutti C."/>
        </authorList>
    </citation>
    <scope>NUCLEOTIDE SEQUENCE [LARGE SCALE GENOMIC DNA]</scope>
</reference>
<proteinExistence type="inferred from homology"/>
<dbReference type="Pfam" id="PF20908">
    <property type="entry name" value="UfSP2_N"/>
    <property type="match status" value="1"/>
</dbReference>
<dbReference type="PANTHER" id="PTHR48153">
    <property type="entry name" value="UFM1-SPECIFIC PROTEASE 2"/>
    <property type="match status" value="1"/>
</dbReference>
<evidence type="ECO:0000256" key="1">
    <source>
        <dbReference type="ARBA" id="ARBA00008552"/>
    </source>
</evidence>
<evidence type="ECO:0000313" key="3">
    <source>
        <dbReference type="EMBL" id="CAK9143497.1"/>
    </source>
</evidence>
<feature type="domain" description="UFSP2 second" evidence="2">
    <location>
        <begin position="215"/>
        <end position="272"/>
    </location>
</feature>
<evidence type="ECO:0000313" key="4">
    <source>
        <dbReference type="Proteomes" id="UP001642360"/>
    </source>
</evidence>
<name>A0ABC8RFD3_9AQUA</name>
<dbReference type="Proteomes" id="UP001642360">
    <property type="component" value="Unassembled WGS sequence"/>
</dbReference>
<dbReference type="PANTHER" id="PTHR48153:SF2">
    <property type="entry name" value="UFM1-SPECIFIC PROTEASE 2"/>
    <property type="match status" value="1"/>
</dbReference>
<comment type="caution">
    <text evidence="3">The sequence shown here is derived from an EMBL/GenBank/DDBJ whole genome shotgun (WGS) entry which is preliminary data.</text>
</comment>
<dbReference type="InterPro" id="IPR049387">
    <property type="entry name" value="UFSP2-like_2nd"/>
</dbReference>
<dbReference type="EMBL" id="CAUOFW020001303">
    <property type="protein sequence ID" value="CAK9143497.1"/>
    <property type="molecule type" value="Genomic_DNA"/>
</dbReference>
<accession>A0ABC8RFD3</accession>
<comment type="similarity">
    <text evidence="1">Belongs to the peptidase C78 family.</text>
</comment>
<evidence type="ECO:0000259" key="2">
    <source>
        <dbReference type="Pfam" id="PF20908"/>
    </source>
</evidence>